<dbReference type="PROSITE" id="PS00652">
    <property type="entry name" value="TNFR_NGFR_1"/>
    <property type="match status" value="1"/>
</dbReference>
<feature type="region of interest" description="Disordered" evidence="2">
    <location>
        <begin position="1287"/>
        <end position="1352"/>
    </location>
</feature>
<dbReference type="InterPro" id="IPR001368">
    <property type="entry name" value="TNFR/NGFR_Cys_rich_reg"/>
</dbReference>
<protein>
    <recommendedName>
        <fullName evidence="4">TNFR-Cys domain-containing protein</fullName>
    </recommendedName>
</protein>
<keyword evidence="3" id="KW-0472">Membrane</keyword>
<keyword evidence="1" id="KW-1015">Disulfide bond</keyword>
<dbReference type="Gene3D" id="2.10.50.10">
    <property type="entry name" value="Tumor Necrosis Factor Receptor, subunit A, domain 2"/>
    <property type="match status" value="3"/>
</dbReference>
<evidence type="ECO:0000313" key="6">
    <source>
        <dbReference type="Proteomes" id="UP001165060"/>
    </source>
</evidence>
<sequence length="1403" mass="150209">MLCAAGRYSNEETRDTAGEGEEECADCEPGYRCPGGINQVACLSGTYQSQPKGTSCLLCQPGKYQNDATGTSCETCPAGRFCPKNSASPIYCGSAALFCPEGSGTVTSATPGSFTKPEGEEFALERSDEETCPAGFACVGGEKIECVAGSTFQAQGGESRCNPCSSCPLGSYISTTCSSTSDVECSSCPAGTWGDGSVQFCTDCQHGTFSSGDASVCLFCAAGEKPNGDKSGCTTCSPGTASGADEATCASCPAGRYSGSGASSCELCASGTHSGAAASSCDSCSAGRYMYGVGAETCEPCEAGTWSSARASLCQQCQAGTVSEAGAHECATDCPAGTFASAGSHTCGDCPSGRYSRTGAAICLSCPAGQFSTAKSGSCSNCTLGSVSTGDSERCDECDVTKGFVAEAVGMSKCTFCGPGTRADDTEHKYAGSSNSDTCATCTDNKDTNGTESNSECTCKDSFVTQTNITTGEEQCTCGSGLTIENGFCKPCSLAFFKEETGLGLCSSCKANAIVGTHGFIGECKTCPPGTVCDKPGTTLENLPLEKGYWRSGTDSFLIEPCMAIDACTGTNSTSSAVCRTGHEGALCDNCQSGFTKDMFGLCETCQETRVPLPTIIMLSCFVGVLLVSLATKAKGRGKRKRAETDRIKSFRLDRKKSAGKGDVSENIADMQRDKSHWTYKVKTKFKILTSFYQIVGNFKGVLSYRFPPLFTAWTQFFSTIFQLDAVQITAAGCFMETNFYVKLLFMTLGPLGMCIGVWLLARVAALALPNKREKINEAQTSILLAIVYIVYASVSVCIFDTFNCKQFGDDENWYLADDLRIECYTAEYNAYRTYAAAMIFVYPLGIPALYAVMLRKHRAVLVTVDREYNKEATKISFLWEAYEPKYYYWELVECAKRLSLTGMLVFVKQGSASQIVVAMVVSTAMGVLYVLTWPFDDVEDDHLAITTQFSISCTLLGALMSKVNMLDDDDYDETVFAVTMIALNYTGIVLIGATQVIKPLVKFWTARFGEHLTHDGGLRGELPFDDWSSDELAEYLQQLATSSDEDAGWEEVHIVKREWQNFVRATGANVQRRNSEGAGPVNEFRVTFDVPNLGADEVLKYVRNADREGRLETTKKIIALEGREDLFYEVMKLKGGKGLFSKRDFLLQEVVGDNYVVRRSYEDDEFMSAKKSLKKKCVRADVKFSAWFVTDMGAAGSRVVYLEHVIYGGPMPGQINLKSVPSMLQDKVDDVLCHAKEKSGLDMGAVFGEGGGEDDDVGSGLEMGAINNPLRDAGAADRLRAISSGQDLGGGLKKKGGEAGDRARFDSLGKGGFHNKPTQGGGRLGKKTGGYNATLPEVAAAPPPPPTKETTWVQHVDEKSGHPFYESGVGETSWDEPFAREGSAWRSLVDGRVVHEAPQNVV</sequence>
<evidence type="ECO:0000256" key="1">
    <source>
        <dbReference type="PROSITE-ProRule" id="PRU00206"/>
    </source>
</evidence>
<proteinExistence type="predicted"/>
<dbReference type="PANTHER" id="PTHR11319">
    <property type="entry name" value="G PROTEIN-COUPLED RECEPTOR-RELATED"/>
    <property type="match status" value="1"/>
</dbReference>
<keyword evidence="3" id="KW-1133">Transmembrane helix</keyword>
<accession>A0ABQ6M3K1</accession>
<dbReference type="EMBL" id="BRYB01003658">
    <property type="protein sequence ID" value="GMI18943.1"/>
    <property type="molecule type" value="Genomic_DNA"/>
</dbReference>
<dbReference type="Proteomes" id="UP001165060">
    <property type="component" value="Unassembled WGS sequence"/>
</dbReference>
<feature type="domain" description="TNFR-Cys" evidence="4">
    <location>
        <begin position="145"/>
        <end position="185"/>
    </location>
</feature>
<dbReference type="SMART" id="SM00208">
    <property type="entry name" value="TNFR"/>
    <property type="match status" value="1"/>
</dbReference>
<feature type="disulfide bond" evidence="1">
    <location>
        <begin position="164"/>
        <end position="177"/>
    </location>
</feature>
<feature type="transmembrane region" description="Helical" evidence="3">
    <location>
        <begin position="835"/>
        <end position="854"/>
    </location>
</feature>
<dbReference type="SMART" id="SM01411">
    <property type="entry name" value="Ephrin_rec_like"/>
    <property type="match status" value="8"/>
</dbReference>
<dbReference type="SUPFAM" id="SSF55961">
    <property type="entry name" value="Bet v1-like"/>
    <property type="match status" value="1"/>
</dbReference>
<gene>
    <name evidence="5" type="ORF">TeGR_g1442</name>
</gene>
<keyword evidence="6" id="KW-1185">Reference proteome</keyword>
<keyword evidence="3" id="KW-0812">Transmembrane</keyword>
<dbReference type="Gene3D" id="3.30.530.20">
    <property type="match status" value="1"/>
</dbReference>
<evidence type="ECO:0000259" key="4">
    <source>
        <dbReference type="PROSITE" id="PS50050"/>
    </source>
</evidence>
<feature type="transmembrane region" description="Helical" evidence="3">
    <location>
        <begin position="611"/>
        <end position="632"/>
    </location>
</feature>
<evidence type="ECO:0000256" key="2">
    <source>
        <dbReference type="SAM" id="MobiDB-lite"/>
    </source>
</evidence>
<feature type="disulfide bond" evidence="1">
    <location>
        <begin position="167"/>
        <end position="185"/>
    </location>
</feature>
<comment type="caution">
    <text evidence="5">The sequence shown here is derived from an EMBL/GenBank/DDBJ whole genome shotgun (WGS) entry which is preliminary data.</text>
</comment>
<feature type="transmembrane region" description="Helical" evidence="3">
    <location>
        <begin position="944"/>
        <end position="964"/>
    </location>
</feature>
<name>A0ABQ6M3K1_9STRA</name>
<dbReference type="PANTHER" id="PTHR11319:SF35">
    <property type="entry name" value="OUTER MEMBRANE PROTEIN PMPC-RELATED"/>
    <property type="match status" value="1"/>
</dbReference>
<feature type="transmembrane region" description="Helical" evidence="3">
    <location>
        <begin position="976"/>
        <end position="998"/>
    </location>
</feature>
<dbReference type="PROSITE" id="PS50050">
    <property type="entry name" value="TNFR_NGFR_2"/>
    <property type="match status" value="1"/>
</dbReference>
<feature type="repeat" description="TNFR-Cys" evidence="1">
    <location>
        <begin position="145"/>
        <end position="185"/>
    </location>
</feature>
<evidence type="ECO:0000256" key="3">
    <source>
        <dbReference type="SAM" id="Phobius"/>
    </source>
</evidence>
<reference evidence="5 6" key="1">
    <citation type="journal article" date="2023" name="Commun. Biol.">
        <title>Genome analysis of Parmales, the sister group of diatoms, reveals the evolutionary specialization of diatoms from phago-mixotrophs to photoautotrophs.</title>
        <authorList>
            <person name="Ban H."/>
            <person name="Sato S."/>
            <person name="Yoshikawa S."/>
            <person name="Yamada K."/>
            <person name="Nakamura Y."/>
            <person name="Ichinomiya M."/>
            <person name="Sato N."/>
            <person name="Blanc-Mathieu R."/>
            <person name="Endo H."/>
            <person name="Kuwata A."/>
            <person name="Ogata H."/>
        </authorList>
    </citation>
    <scope>NUCLEOTIDE SEQUENCE [LARGE SCALE GENOMIC DNA]</scope>
</reference>
<feature type="transmembrane region" description="Helical" evidence="3">
    <location>
        <begin position="707"/>
        <end position="724"/>
    </location>
</feature>
<feature type="transmembrane region" description="Helical" evidence="3">
    <location>
        <begin position="783"/>
        <end position="803"/>
    </location>
</feature>
<dbReference type="SUPFAM" id="SSF57184">
    <property type="entry name" value="Growth factor receptor domain"/>
    <property type="match status" value="4"/>
</dbReference>
<dbReference type="InterPro" id="IPR001202">
    <property type="entry name" value="WW_dom"/>
</dbReference>
<organism evidence="5 6">
    <name type="scientific">Tetraparma gracilis</name>
    <dbReference type="NCBI Taxonomy" id="2962635"/>
    <lineage>
        <taxon>Eukaryota</taxon>
        <taxon>Sar</taxon>
        <taxon>Stramenopiles</taxon>
        <taxon>Ochrophyta</taxon>
        <taxon>Bolidophyceae</taxon>
        <taxon>Parmales</taxon>
        <taxon>Triparmaceae</taxon>
        <taxon>Tetraparma</taxon>
    </lineage>
</organism>
<feature type="transmembrane region" description="Helical" evidence="3">
    <location>
        <begin position="913"/>
        <end position="932"/>
    </location>
</feature>
<dbReference type="PROSITE" id="PS01159">
    <property type="entry name" value="WW_DOMAIN_1"/>
    <property type="match status" value="1"/>
</dbReference>
<evidence type="ECO:0000313" key="5">
    <source>
        <dbReference type="EMBL" id="GMI18943.1"/>
    </source>
</evidence>
<feature type="disulfide bond" evidence="1">
    <location>
        <begin position="146"/>
        <end position="161"/>
    </location>
</feature>
<feature type="compositionally biased region" description="Basic and acidic residues" evidence="2">
    <location>
        <begin position="1296"/>
        <end position="1308"/>
    </location>
</feature>
<dbReference type="Gene3D" id="2.10.220.10">
    <property type="entry name" value="Hormone Receptor, Insulin-like Growth Factor Receptor 1, Chain A, domain 2"/>
    <property type="match status" value="1"/>
</dbReference>
<dbReference type="InterPro" id="IPR023393">
    <property type="entry name" value="START-like_dom_sf"/>
</dbReference>
<dbReference type="InterPro" id="IPR009030">
    <property type="entry name" value="Growth_fac_rcpt_cys_sf"/>
</dbReference>
<feature type="transmembrane region" description="Helical" evidence="3">
    <location>
        <begin position="744"/>
        <end position="762"/>
    </location>
</feature>